<dbReference type="EMBL" id="MU032344">
    <property type="protein sequence ID" value="KAF3769418.1"/>
    <property type="molecule type" value="Genomic_DNA"/>
</dbReference>
<sequence length="238" mass="27192">MSDLDYSPGLREASAWLCLRQDIYISMVNQTPLKTELSAFEQLDTLLRRTDDFAYAAAMVLLLARVMTCAFAEPSADKLEGLEKLRAEVDEWFDKKPSSFRPIRQVPRDLNAGRALPELWLLLPCHVIGLQYYHIAQVVLLLIMPMEQSSGYGDLRRGSRKEATIRNHLRHIIALAQSNTRAENVLFSARHAISVWGGILRHYADQEAVESFLRHMQAITGWNTTPLISSLREQWNEN</sequence>
<dbReference type="RefSeq" id="XP_040780379.1">
    <property type="nucleotide sequence ID" value="XM_040921032.1"/>
</dbReference>
<name>A0A9P4YAD1_CRYP1</name>
<reference evidence="1" key="1">
    <citation type="journal article" date="2020" name="Phytopathology">
        <title>Genome sequence of the chestnut blight fungus Cryphonectria parasitica EP155: A fundamental resource for an archetypical invasive plant pathogen.</title>
        <authorList>
            <person name="Crouch J.A."/>
            <person name="Dawe A."/>
            <person name="Aerts A."/>
            <person name="Barry K."/>
            <person name="Churchill A.C.L."/>
            <person name="Grimwood J."/>
            <person name="Hillman B."/>
            <person name="Milgroom M.G."/>
            <person name="Pangilinan J."/>
            <person name="Smith M."/>
            <person name="Salamov A."/>
            <person name="Schmutz J."/>
            <person name="Yadav J."/>
            <person name="Grigoriev I.V."/>
            <person name="Nuss D."/>
        </authorList>
    </citation>
    <scope>NUCLEOTIDE SEQUENCE</scope>
    <source>
        <strain evidence="1">EP155</strain>
    </source>
</reference>
<protein>
    <submittedName>
        <fullName evidence="1">Uncharacterized protein</fullName>
    </submittedName>
</protein>
<organism evidence="1 2">
    <name type="scientific">Cryphonectria parasitica (strain ATCC 38755 / EP155)</name>
    <dbReference type="NCBI Taxonomy" id="660469"/>
    <lineage>
        <taxon>Eukaryota</taxon>
        <taxon>Fungi</taxon>
        <taxon>Dikarya</taxon>
        <taxon>Ascomycota</taxon>
        <taxon>Pezizomycotina</taxon>
        <taxon>Sordariomycetes</taxon>
        <taxon>Sordariomycetidae</taxon>
        <taxon>Diaporthales</taxon>
        <taxon>Cryphonectriaceae</taxon>
        <taxon>Cryphonectria-Endothia species complex</taxon>
        <taxon>Cryphonectria</taxon>
    </lineage>
</organism>
<evidence type="ECO:0000313" key="1">
    <source>
        <dbReference type="EMBL" id="KAF3769418.1"/>
    </source>
</evidence>
<gene>
    <name evidence="1" type="ORF">M406DRAFT_335319</name>
</gene>
<dbReference type="GeneID" id="63838161"/>
<evidence type="ECO:0000313" key="2">
    <source>
        <dbReference type="Proteomes" id="UP000803844"/>
    </source>
</evidence>
<dbReference type="Proteomes" id="UP000803844">
    <property type="component" value="Unassembled WGS sequence"/>
</dbReference>
<comment type="caution">
    <text evidence="1">The sequence shown here is derived from an EMBL/GenBank/DDBJ whole genome shotgun (WGS) entry which is preliminary data.</text>
</comment>
<keyword evidence="2" id="KW-1185">Reference proteome</keyword>
<dbReference type="OrthoDB" id="4525710at2759"/>
<accession>A0A9P4YAD1</accession>
<dbReference type="AlphaFoldDB" id="A0A9P4YAD1"/>
<proteinExistence type="predicted"/>